<reference evidence="14 15" key="1">
    <citation type="submission" date="2019-03" db="EMBL/GenBank/DDBJ databases">
        <title>Genomic Encyclopedia of Type Strains, Phase IV (KMG-IV): sequencing the most valuable type-strain genomes for metagenomic binning, comparative biology and taxonomic classification.</title>
        <authorList>
            <person name="Goeker M."/>
        </authorList>
    </citation>
    <scope>NUCLEOTIDE SEQUENCE [LARGE SCALE GENOMIC DNA]</scope>
    <source>
        <strain evidence="14 15">DSM 4868</strain>
    </source>
</reference>
<sequence>MALDYFEPLPSTIPQMADNRVTPEKIDLGKALFFDPRLSASGVFSCYSCHNLTTGGDDNMETSVGHGWQKGPRNSPTVFNAVLNIAQFWDGRAEDLKAQAKGPVQAGVEMANTPDNVVATLNSMQAYKDWFADAFPGEAEPVSFDNMARAIEAFEATLITPAPFDAFLNGDDMALTDVQKEGLQLFVDKGCATCHNGVNLGGNGYYPFGLVEKPGADILPEGDKGRFTVTETAMDEYVFRAAPLRNIAVTAPYFHSGKVWDLKVAVQVMGVAQLGEEVSDEEAVKIVAFLESLTGEVPEVTLPTLPAETANTPRPTAEVVPN</sequence>
<feature type="binding site" description="covalent" evidence="11">
    <location>
        <position position="46"/>
    </location>
    <ligand>
        <name>heme c</name>
        <dbReference type="ChEBI" id="CHEBI:61717"/>
        <label>1</label>
    </ligand>
</feature>
<evidence type="ECO:0000256" key="7">
    <source>
        <dbReference type="ARBA" id="ARBA00022764"/>
    </source>
</evidence>
<keyword evidence="10 12" id="KW-0408">Iron</keyword>
<feature type="binding site" description="axial binding residue" evidence="12">
    <location>
        <position position="269"/>
    </location>
    <ligand>
        <name>heme c</name>
        <dbReference type="ChEBI" id="CHEBI:61717"/>
        <label>2</label>
    </ligand>
    <ligandPart>
        <name>Fe</name>
        <dbReference type="ChEBI" id="CHEBI:18248"/>
    </ligandPart>
</feature>
<evidence type="ECO:0000256" key="8">
    <source>
        <dbReference type="ARBA" id="ARBA00022982"/>
    </source>
</evidence>
<comment type="PTM">
    <text evidence="11">Binds 2 heme groups per subunit.</text>
</comment>
<dbReference type="Pfam" id="PF03150">
    <property type="entry name" value="CCP_MauG"/>
    <property type="match status" value="1"/>
</dbReference>
<keyword evidence="3 14" id="KW-0575">Peroxidase</keyword>
<accession>A0A4R2KCB2</accession>
<evidence type="ECO:0000256" key="3">
    <source>
        <dbReference type="ARBA" id="ARBA00022559"/>
    </source>
</evidence>
<feature type="domain" description="Cytochrome c" evidence="13">
    <location>
        <begin position="177"/>
        <end position="294"/>
    </location>
</feature>
<dbReference type="InterPro" id="IPR026259">
    <property type="entry name" value="MauG/Cytc_peroxidase"/>
</dbReference>
<dbReference type="InterPro" id="IPR036909">
    <property type="entry name" value="Cyt_c-like_dom_sf"/>
</dbReference>
<gene>
    <name evidence="14" type="ORF">EV655_10961</name>
</gene>
<dbReference type="PANTHER" id="PTHR30600:SF7">
    <property type="entry name" value="CYTOCHROME C PEROXIDASE-RELATED"/>
    <property type="match status" value="1"/>
</dbReference>
<dbReference type="InterPro" id="IPR051395">
    <property type="entry name" value="Cytochrome_c_Peroxidase/MauG"/>
</dbReference>
<proteinExistence type="predicted"/>
<protein>
    <submittedName>
        <fullName evidence="14">Cytochrome c peroxidase</fullName>
    </submittedName>
</protein>
<keyword evidence="15" id="KW-1185">Reference proteome</keyword>
<evidence type="ECO:0000256" key="5">
    <source>
        <dbReference type="ARBA" id="ARBA00022723"/>
    </source>
</evidence>
<dbReference type="FunFam" id="1.10.760.10:FF:000004">
    <property type="entry name" value="Cytochrome c peroxidase"/>
    <property type="match status" value="1"/>
</dbReference>
<keyword evidence="5 12" id="KW-0479">Metal-binding</keyword>
<feature type="binding site" description="axial binding residue" evidence="12">
    <location>
        <position position="50"/>
    </location>
    <ligand>
        <name>heme c</name>
        <dbReference type="ChEBI" id="CHEBI:61717"/>
        <label>1</label>
    </ligand>
    <ligandPart>
        <name>Fe</name>
        <dbReference type="ChEBI" id="CHEBI:18248"/>
    </ligandPart>
</feature>
<evidence type="ECO:0000256" key="1">
    <source>
        <dbReference type="ARBA" id="ARBA00004418"/>
    </source>
</evidence>
<dbReference type="GO" id="GO:0004130">
    <property type="term" value="F:cytochrome-c peroxidase activity"/>
    <property type="evidence" value="ECO:0007669"/>
    <property type="project" value="TreeGrafter"/>
</dbReference>
<dbReference type="Gene3D" id="1.10.760.10">
    <property type="entry name" value="Cytochrome c-like domain"/>
    <property type="match status" value="2"/>
</dbReference>
<dbReference type="GO" id="GO:0042597">
    <property type="term" value="C:periplasmic space"/>
    <property type="evidence" value="ECO:0007669"/>
    <property type="project" value="UniProtKB-SubCell"/>
</dbReference>
<keyword evidence="8" id="KW-0249">Electron transport</keyword>
<comment type="subcellular location">
    <subcellularLocation>
        <location evidence="1">Periplasm</location>
    </subcellularLocation>
</comment>
<evidence type="ECO:0000256" key="10">
    <source>
        <dbReference type="ARBA" id="ARBA00023004"/>
    </source>
</evidence>
<dbReference type="Proteomes" id="UP000295142">
    <property type="component" value="Unassembled WGS sequence"/>
</dbReference>
<comment type="caution">
    <text evidence="14">The sequence shown here is derived from an EMBL/GenBank/DDBJ whole genome shotgun (WGS) entry which is preliminary data.</text>
</comment>
<evidence type="ECO:0000256" key="12">
    <source>
        <dbReference type="PIRSR" id="PIRSR000294-2"/>
    </source>
</evidence>
<dbReference type="SUPFAM" id="SSF46626">
    <property type="entry name" value="Cytochrome c"/>
    <property type="match status" value="2"/>
</dbReference>
<dbReference type="AlphaFoldDB" id="A0A4R2KCB2"/>
<feature type="binding site" description="covalent" evidence="11">
    <location>
        <position position="194"/>
    </location>
    <ligand>
        <name>heme c</name>
        <dbReference type="ChEBI" id="CHEBI:61717"/>
        <label>2</label>
    </ligand>
</feature>
<evidence type="ECO:0000313" key="15">
    <source>
        <dbReference type="Proteomes" id="UP000295142"/>
    </source>
</evidence>
<evidence type="ECO:0000259" key="13">
    <source>
        <dbReference type="PROSITE" id="PS51007"/>
    </source>
</evidence>
<comment type="cofactor">
    <cofactor evidence="11">
        <name>heme</name>
        <dbReference type="ChEBI" id="CHEBI:30413"/>
    </cofactor>
    <text evidence="11">Binds 2 heme groups.</text>
</comment>
<dbReference type="PANTHER" id="PTHR30600">
    <property type="entry name" value="CYTOCHROME C PEROXIDASE-RELATED"/>
    <property type="match status" value="1"/>
</dbReference>
<keyword evidence="7" id="KW-0574">Periplasm</keyword>
<evidence type="ECO:0000256" key="6">
    <source>
        <dbReference type="ARBA" id="ARBA00022729"/>
    </source>
</evidence>
<feature type="binding site" description="covalent" evidence="11">
    <location>
        <position position="49"/>
    </location>
    <ligand>
        <name>heme c</name>
        <dbReference type="ChEBI" id="CHEBI:61717"/>
        <label>1</label>
    </ligand>
</feature>
<evidence type="ECO:0000256" key="4">
    <source>
        <dbReference type="ARBA" id="ARBA00022617"/>
    </source>
</evidence>
<dbReference type="InterPro" id="IPR004852">
    <property type="entry name" value="Di-haem_cyt_c_peroxidsae"/>
</dbReference>
<feature type="domain" description="Cytochrome c" evidence="13">
    <location>
        <begin position="24"/>
        <end position="155"/>
    </location>
</feature>
<keyword evidence="9" id="KW-0560">Oxidoreductase</keyword>
<keyword evidence="4 11" id="KW-0349">Heme</keyword>
<feature type="binding site" description="axial binding residue" evidence="12">
    <location>
        <position position="66"/>
    </location>
    <ligand>
        <name>heme c</name>
        <dbReference type="ChEBI" id="CHEBI:61717"/>
        <label>1</label>
    </ligand>
    <ligandPart>
        <name>Fe</name>
        <dbReference type="ChEBI" id="CHEBI:18248"/>
    </ligandPart>
</feature>
<keyword evidence="6" id="KW-0732">Signal</keyword>
<evidence type="ECO:0000256" key="11">
    <source>
        <dbReference type="PIRSR" id="PIRSR000294-1"/>
    </source>
</evidence>
<feature type="binding site" description="axial binding residue" evidence="12">
    <location>
        <position position="195"/>
    </location>
    <ligand>
        <name>heme c</name>
        <dbReference type="ChEBI" id="CHEBI:61717"/>
        <label>2</label>
    </ligand>
    <ligandPart>
        <name>Fe</name>
        <dbReference type="ChEBI" id="CHEBI:18248"/>
    </ligandPart>
</feature>
<dbReference type="InterPro" id="IPR009056">
    <property type="entry name" value="Cyt_c-like_dom"/>
</dbReference>
<keyword evidence="2" id="KW-0813">Transport</keyword>
<feature type="binding site" description="covalent" evidence="11">
    <location>
        <position position="191"/>
    </location>
    <ligand>
        <name>heme c</name>
        <dbReference type="ChEBI" id="CHEBI:61717"/>
        <label>2</label>
    </ligand>
</feature>
<evidence type="ECO:0000313" key="14">
    <source>
        <dbReference type="EMBL" id="TCO70514.1"/>
    </source>
</evidence>
<dbReference type="GO" id="GO:0046872">
    <property type="term" value="F:metal ion binding"/>
    <property type="evidence" value="ECO:0007669"/>
    <property type="project" value="UniProtKB-KW"/>
</dbReference>
<dbReference type="GO" id="GO:0009055">
    <property type="term" value="F:electron transfer activity"/>
    <property type="evidence" value="ECO:0007669"/>
    <property type="project" value="InterPro"/>
</dbReference>
<dbReference type="PROSITE" id="PS51007">
    <property type="entry name" value="CYTC"/>
    <property type="match status" value="2"/>
</dbReference>
<dbReference type="EMBL" id="SLWW01000009">
    <property type="protein sequence ID" value="TCO70514.1"/>
    <property type="molecule type" value="Genomic_DNA"/>
</dbReference>
<evidence type="ECO:0000256" key="2">
    <source>
        <dbReference type="ARBA" id="ARBA00022448"/>
    </source>
</evidence>
<dbReference type="GO" id="GO:0020037">
    <property type="term" value="F:heme binding"/>
    <property type="evidence" value="ECO:0007669"/>
    <property type="project" value="InterPro"/>
</dbReference>
<evidence type="ECO:0000256" key="9">
    <source>
        <dbReference type="ARBA" id="ARBA00023002"/>
    </source>
</evidence>
<name>A0A4R2KCB2_9RHOB</name>
<dbReference type="PIRSF" id="PIRSF000294">
    <property type="entry name" value="Cytochrome-c_peroxidase"/>
    <property type="match status" value="1"/>
</dbReference>
<organism evidence="14 15">
    <name type="scientific">Rhodovulum euryhalinum</name>
    <dbReference type="NCBI Taxonomy" id="35805"/>
    <lineage>
        <taxon>Bacteria</taxon>
        <taxon>Pseudomonadati</taxon>
        <taxon>Pseudomonadota</taxon>
        <taxon>Alphaproteobacteria</taxon>
        <taxon>Rhodobacterales</taxon>
        <taxon>Paracoccaceae</taxon>
        <taxon>Rhodovulum</taxon>
    </lineage>
</organism>